<keyword evidence="1" id="KW-0812">Transmembrane</keyword>
<dbReference type="InterPro" id="IPR003148">
    <property type="entry name" value="RCK_N"/>
</dbReference>
<dbReference type="PANTHER" id="PTHR43833:SF9">
    <property type="entry name" value="POTASSIUM CHANNEL PROTEIN YUGO-RELATED"/>
    <property type="match status" value="1"/>
</dbReference>
<keyword evidence="1" id="KW-1133">Transmembrane helix</keyword>
<evidence type="ECO:0000313" key="5">
    <source>
        <dbReference type="Proteomes" id="UP001056035"/>
    </source>
</evidence>
<sequence>MSPLHGELSVFARRMSLLGAVILGLVAVGTLGFVLTEDETVWAAFNRSLDVIATTGSIPAPTDTGGQIVKVVLTLLGVGTLFYALVTVAEFFVAGHVGELLADRRNARMLAGMTDHHIVCGYGRVGRQVARDLRAAGARYVVIDPDPVNIESAQGQVGVRAILGEPSDDVSLHNAGIERAKAIIACVDSDAENIFITLTARELRSDIVIVARASVDGSEAKLRRAGADRVISPYKSSGTEMARLALHPQVSGSVDHISDDYRVEEIEVAEGAEGVGMALADVRGGSIIAALRRDGRFQPQPPGDTVLRPGDVVVAMGTPQTMDRLENLFA</sequence>
<organism evidence="4 5">
    <name type="scientific">Paraconexibacter antarcticus</name>
    <dbReference type="NCBI Taxonomy" id="2949664"/>
    <lineage>
        <taxon>Bacteria</taxon>
        <taxon>Bacillati</taxon>
        <taxon>Actinomycetota</taxon>
        <taxon>Thermoleophilia</taxon>
        <taxon>Solirubrobacterales</taxon>
        <taxon>Paraconexibacteraceae</taxon>
        <taxon>Paraconexibacter</taxon>
    </lineage>
</organism>
<dbReference type="Proteomes" id="UP001056035">
    <property type="component" value="Chromosome"/>
</dbReference>
<evidence type="ECO:0000313" key="4">
    <source>
        <dbReference type="EMBL" id="UTI66632.1"/>
    </source>
</evidence>
<dbReference type="Pfam" id="PF02254">
    <property type="entry name" value="TrkA_N"/>
    <property type="match status" value="1"/>
</dbReference>
<dbReference type="RefSeq" id="WP_254573300.1">
    <property type="nucleotide sequence ID" value="NZ_CP098502.1"/>
</dbReference>
<feature type="transmembrane region" description="Helical" evidence="1">
    <location>
        <begin position="15"/>
        <end position="35"/>
    </location>
</feature>
<dbReference type="Pfam" id="PF02080">
    <property type="entry name" value="TrkA_C"/>
    <property type="match status" value="1"/>
</dbReference>
<evidence type="ECO:0000256" key="1">
    <source>
        <dbReference type="SAM" id="Phobius"/>
    </source>
</evidence>
<dbReference type="EMBL" id="CP098502">
    <property type="protein sequence ID" value="UTI66632.1"/>
    <property type="molecule type" value="Genomic_DNA"/>
</dbReference>
<keyword evidence="1" id="KW-0472">Membrane</keyword>
<feature type="domain" description="RCK N-terminal" evidence="2">
    <location>
        <begin position="114"/>
        <end position="231"/>
    </location>
</feature>
<dbReference type="SUPFAM" id="SSF116726">
    <property type="entry name" value="TrkA C-terminal domain-like"/>
    <property type="match status" value="1"/>
</dbReference>
<feature type="transmembrane region" description="Helical" evidence="1">
    <location>
        <begin position="81"/>
        <end position="102"/>
    </location>
</feature>
<dbReference type="SUPFAM" id="SSF81324">
    <property type="entry name" value="Voltage-gated potassium channels"/>
    <property type="match status" value="1"/>
</dbReference>
<feature type="domain" description="RCK C-terminal" evidence="3">
    <location>
        <begin position="251"/>
        <end position="330"/>
    </location>
</feature>
<dbReference type="InterPro" id="IPR036291">
    <property type="entry name" value="NAD(P)-bd_dom_sf"/>
</dbReference>
<proteinExistence type="predicted"/>
<dbReference type="PROSITE" id="PS51201">
    <property type="entry name" value="RCK_N"/>
    <property type="match status" value="1"/>
</dbReference>
<dbReference type="Gene3D" id="3.30.70.1450">
    <property type="entry name" value="Regulator of K+ conductance, C-terminal domain"/>
    <property type="match status" value="1"/>
</dbReference>
<evidence type="ECO:0000259" key="3">
    <source>
        <dbReference type="PROSITE" id="PS51202"/>
    </source>
</evidence>
<accession>A0ABY5E0F1</accession>
<keyword evidence="5" id="KW-1185">Reference proteome</keyword>
<gene>
    <name evidence="4" type="ORF">NBH00_10560</name>
</gene>
<protein>
    <submittedName>
        <fullName evidence="4">TrkA family potassium uptake protein</fullName>
    </submittedName>
</protein>
<evidence type="ECO:0000259" key="2">
    <source>
        <dbReference type="PROSITE" id="PS51201"/>
    </source>
</evidence>
<dbReference type="InterPro" id="IPR050721">
    <property type="entry name" value="Trk_Ktr_HKT_K-transport"/>
</dbReference>
<dbReference type="PROSITE" id="PS51202">
    <property type="entry name" value="RCK_C"/>
    <property type="match status" value="1"/>
</dbReference>
<dbReference type="InterPro" id="IPR006037">
    <property type="entry name" value="RCK_C"/>
</dbReference>
<dbReference type="InterPro" id="IPR036721">
    <property type="entry name" value="RCK_C_sf"/>
</dbReference>
<reference evidence="4 5" key="1">
    <citation type="submission" date="2022-06" db="EMBL/GenBank/DDBJ databases">
        <title>Paraconexibacter antarcticus.</title>
        <authorList>
            <person name="Kim C.S."/>
        </authorList>
    </citation>
    <scope>NUCLEOTIDE SEQUENCE [LARGE SCALE GENOMIC DNA]</scope>
    <source>
        <strain evidence="4 5">02-257</strain>
    </source>
</reference>
<dbReference type="Gene3D" id="3.40.50.720">
    <property type="entry name" value="NAD(P)-binding Rossmann-like Domain"/>
    <property type="match status" value="1"/>
</dbReference>
<dbReference type="SUPFAM" id="SSF51735">
    <property type="entry name" value="NAD(P)-binding Rossmann-fold domains"/>
    <property type="match status" value="1"/>
</dbReference>
<name>A0ABY5E0F1_9ACTN</name>
<dbReference type="PANTHER" id="PTHR43833">
    <property type="entry name" value="POTASSIUM CHANNEL PROTEIN 2-RELATED-RELATED"/>
    <property type="match status" value="1"/>
</dbReference>